<dbReference type="PANTHER" id="PTHR12150:SF13">
    <property type="entry name" value="METHYLTRANSFERASE C9ORF114-RELATED"/>
    <property type="match status" value="1"/>
</dbReference>
<dbReference type="SUPFAM" id="SSF50249">
    <property type="entry name" value="Nucleic acid-binding proteins"/>
    <property type="match status" value="1"/>
</dbReference>
<organism evidence="3 4">
    <name type="scientific">Papilio machaon</name>
    <name type="common">Old World swallowtail butterfly</name>
    <dbReference type="NCBI Taxonomy" id="76193"/>
    <lineage>
        <taxon>Eukaryota</taxon>
        <taxon>Metazoa</taxon>
        <taxon>Ecdysozoa</taxon>
        <taxon>Arthropoda</taxon>
        <taxon>Hexapoda</taxon>
        <taxon>Insecta</taxon>
        <taxon>Pterygota</taxon>
        <taxon>Neoptera</taxon>
        <taxon>Endopterygota</taxon>
        <taxon>Lepidoptera</taxon>
        <taxon>Glossata</taxon>
        <taxon>Ditrysia</taxon>
        <taxon>Papilionoidea</taxon>
        <taxon>Papilionidae</taxon>
        <taxon>Papilioninae</taxon>
        <taxon>Papilio</taxon>
    </lineage>
</organism>
<gene>
    <name evidence="3" type="ORF">RR48_12475</name>
</gene>
<dbReference type="EMBL" id="KQ459984">
    <property type="protein sequence ID" value="KPJ18964.1"/>
    <property type="molecule type" value="Genomic_DNA"/>
</dbReference>
<dbReference type="FunCoup" id="A0A194RNH3">
    <property type="interactions" value="802"/>
</dbReference>
<dbReference type="Gene3D" id="2.40.50.140">
    <property type="entry name" value="Nucleic acid-binding proteins"/>
    <property type="match status" value="1"/>
</dbReference>
<dbReference type="Gene3D" id="3.40.1280.10">
    <property type="match status" value="1"/>
</dbReference>
<sequence>MSLPLIPTKPPGKSWREINQERKALKRQRNEEKIIKREKRLALEKEVEVKAKEEAEIEKKNAEISTISIAVPGSILENAQSAELRTYLAGQIARAACIFCVDEVIVYDDIGDKLDTKKSKLEDAEGLKIARKSCVQLARILQYLECPQYLRKHFFPIHKDLEFAGLLNPLDAPHHLRMSNDFKFREGITMNKKVKPGRGSQVNVGLLQDVSSDKLLNPGIRVTVKMLPAVEGSKKLKGKIVSLATPRAETGVYWGYTVRIATNLSQIFTQSPYKDGYDLTIGTSDRGTPIDDLPDKGVKYNHALIVFGGLQGIEAALESDEQLKVDDASLLFNHYINVLPNQGSRTIRTEEAVLVALSSLRSKLKAENEPMIFKETGIATSSIFPQQKQDISDNSGIENNADLSRFD</sequence>
<keyword evidence="2" id="KW-0175">Coiled coil</keyword>
<proteinExistence type="inferred from homology"/>
<dbReference type="InterPro" id="IPR029028">
    <property type="entry name" value="Alpha/beta_knot_MTases"/>
</dbReference>
<dbReference type="PANTHER" id="PTHR12150">
    <property type="entry name" value="CLASS IV SAM-BINDING METHYLTRANSFERASE-RELATED"/>
    <property type="match status" value="1"/>
</dbReference>
<reference evidence="3 4" key="1">
    <citation type="journal article" date="2015" name="Nat. Commun.">
        <title>Outbred genome sequencing and CRISPR/Cas9 gene editing in butterflies.</title>
        <authorList>
            <person name="Li X."/>
            <person name="Fan D."/>
            <person name="Zhang W."/>
            <person name="Liu G."/>
            <person name="Zhang L."/>
            <person name="Zhao L."/>
            <person name="Fang X."/>
            <person name="Chen L."/>
            <person name="Dong Y."/>
            <person name="Chen Y."/>
            <person name="Ding Y."/>
            <person name="Zhao R."/>
            <person name="Feng M."/>
            <person name="Zhu Y."/>
            <person name="Feng Y."/>
            <person name="Jiang X."/>
            <person name="Zhu D."/>
            <person name="Xiang H."/>
            <person name="Feng X."/>
            <person name="Li S."/>
            <person name="Wang J."/>
            <person name="Zhang G."/>
            <person name="Kronforst M.R."/>
            <person name="Wang W."/>
        </authorList>
    </citation>
    <scope>NUCLEOTIDE SEQUENCE [LARGE SCALE GENOMIC DNA]</scope>
    <source>
        <strain evidence="3">Ya'a_city_454_Pm</strain>
        <tissue evidence="3">Whole body</tissue>
    </source>
</reference>
<accession>A0A194RNH3</accession>
<evidence type="ECO:0000313" key="3">
    <source>
        <dbReference type="EMBL" id="KPJ18964.1"/>
    </source>
</evidence>
<protein>
    <submittedName>
        <fullName evidence="3">Uncharacterized protein C9orf114-like</fullName>
    </submittedName>
</protein>
<dbReference type="SUPFAM" id="SSF75217">
    <property type="entry name" value="alpha/beta knot"/>
    <property type="match status" value="1"/>
</dbReference>
<dbReference type="Proteomes" id="UP000053240">
    <property type="component" value="Unassembled WGS sequence"/>
</dbReference>
<dbReference type="InterPro" id="IPR003750">
    <property type="entry name" value="Put_MeTrfase-C9orf114-like"/>
</dbReference>
<dbReference type="CDD" id="cd18086">
    <property type="entry name" value="HsC9orf114-like"/>
    <property type="match status" value="1"/>
</dbReference>
<dbReference type="InParanoid" id="A0A194RNH3"/>
<comment type="similarity">
    <text evidence="1">Belongs to the class IV-like SAM-binding methyltransferase superfamily.</text>
</comment>
<evidence type="ECO:0000313" key="4">
    <source>
        <dbReference type="Proteomes" id="UP000053240"/>
    </source>
</evidence>
<feature type="coiled-coil region" evidence="2">
    <location>
        <begin position="18"/>
        <end position="63"/>
    </location>
</feature>
<dbReference type="Pfam" id="PF02598">
    <property type="entry name" value="Methyltrn_RNA_3"/>
    <property type="match status" value="1"/>
</dbReference>
<dbReference type="InterPro" id="IPR012340">
    <property type="entry name" value="NA-bd_OB-fold"/>
</dbReference>
<name>A0A194RNH3_PAPMA</name>
<keyword evidence="4" id="KW-1185">Reference proteome</keyword>
<evidence type="ECO:0000256" key="1">
    <source>
        <dbReference type="ARBA" id="ARBA00009841"/>
    </source>
</evidence>
<evidence type="ECO:0000256" key="2">
    <source>
        <dbReference type="SAM" id="Coils"/>
    </source>
</evidence>
<dbReference type="InterPro" id="IPR029026">
    <property type="entry name" value="tRNA_m1G_MTases_N"/>
</dbReference>
<dbReference type="AlphaFoldDB" id="A0A194RNH3"/>
<dbReference type="KEGG" id="pmac:106720634"/>
<dbReference type="STRING" id="76193.A0A194RNH3"/>
<dbReference type="OrthoDB" id="361029at2759"/>